<accession>J3P088</accession>
<protein>
    <recommendedName>
        <fullName evidence="4">Tyrosinase copper-binding domain-containing protein</fullName>
    </recommendedName>
</protein>
<dbReference type="InterPro" id="IPR008922">
    <property type="entry name" value="Di-copper_centre_dom_sf"/>
</dbReference>
<dbReference type="RefSeq" id="XP_009223021.1">
    <property type="nucleotide sequence ID" value="XM_009224757.1"/>
</dbReference>
<dbReference type="Pfam" id="PF00264">
    <property type="entry name" value="Tyrosinase"/>
    <property type="match status" value="1"/>
</dbReference>
<reference evidence="6" key="4">
    <citation type="journal article" date="2015" name="G3 (Bethesda)">
        <title>Genome sequences of three phytopathogenic species of the Magnaporthaceae family of fungi.</title>
        <authorList>
            <person name="Okagaki L.H."/>
            <person name="Nunes C.C."/>
            <person name="Sailsbery J."/>
            <person name="Clay B."/>
            <person name="Brown D."/>
            <person name="John T."/>
            <person name="Oh Y."/>
            <person name="Young N."/>
            <person name="Fitzgerald M."/>
            <person name="Haas B.J."/>
            <person name="Zeng Q."/>
            <person name="Young S."/>
            <person name="Adiconis X."/>
            <person name="Fan L."/>
            <person name="Levin J.Z."/>
            <person name="Mitchell T.K."/>
            <person name="Okubara P.A."/>
            <person name="Farman M.L."/>
            <person name="Kohn L.M."/>
            <person name="Birren B."/>
            <person name="Ma L.-J."/>
            <person name="Dean R.A."/>
        </authorList>
    </citation>
    <scope>NUCLEOTIDE SEQUENCE</scope>
    <source>
        <strain evidence="6">R3-111a-1</strain>
    </source>
</reference>
<dbReference type="GO" id="GO:0016491">
    <property type="term" value="F:oxidoreductase activity"/>
    <property type="evidence" value="ECO:0007669"/>
    <property type="project" value="InterPro"/>
</dbReference>
<name>J3P088_GAET3</name>
<dbReference type="Gene3D" id="1.10.1280.10">
    <property type="entry name" value="Di-copper center containing domain from catechol oxidase"/>
    <property type="match status" value="1"/>
</dbReference>
<dbReference type="PRINTS" id="PR00092">
    <property type="entry name" value="TYROSINASE"/>
</dbReference>
<evidence type="ECO:0000313" key="6">
    <source>
        <dbReference type="EnsemblFungi" id="EJT77021"/>
    </source>
</evidence>
<dbReference type="GO" id="GO:0046872">
    <property type="term" value="F:metal ion binding"/>
    <property type="evidence" value="ECO:0007669"/>
    <property type="project" value="UniProtKB-KW"/>
</dbReference>
<dbReference type="Proteomes" id="UP000006039">
    <property type="component" value="Unassembled WGS sequence"/>
</dbReference>
<dbReference type="eggNOG" id="ENOG502R1BY">
    <property type="taxonomic scope" value="Eukaryota"/>
</dbReference>
<keyword evidence="7" id="KW-1185">Reference proteome</keyword>
<dbReference type="InterPro" id="IPR002227">
    <property type="entry name" value="Tyrosinase_Cu-bd"/>
</dbReference>
<dbReference type="PANTHER" id="PTHR11474:SF131">
    <property type="entry name" value="TYROSINASE COPPER-BINDING DOMAIN-CONTAINING PROTEIN"/>
    <property type="match status" value="1"/>
</dbReference>
<dbReference type="AlphaFoldDB" id="J3P088"/>
<reference evidence="5" key="2">
    <citation type="submission" date="2010-07" db="EMBL/GenBank/DDBJ databases">
        <authorList>
            <consortium name="The Broad Institute Genome Sequencing Platform"/>
            <consortium name="Broad Institute Genome Sequencing Center for Infectious Disease"/>
            <person name="Ma L.-J."/>
            <person name="Dead R."/>
            <person name="Young S."/>
            <person name="Zeng Q."/>
            <person name="Koehrsen M."/>
            <person name="Alvarado L."/>
            <person name="Berlin A."/>
            <person name="Chapman S.B."/>
            <person name="Chen Z."/>
            <person name="Freedman E."/>
            <person name="Gellesch M."/>
            <person name="Goldberg J."/>
            <person name="Griggs A."/>
            <person name="Gujja S."/>
            <person name="Heilman E.R."/>
            <person name="Heiman D."/>
            <person name="Hepburn T."/>
            <person name="Howarth C."/>
            <person name="Jen D."/>
            <person name="Larson L."/>
            <person name="Mehta T."/>
            <person name="Neiman D."/>
            <person name="Pearson M."/>
            <person name="Roberts A."/>
            <person name="Saif S."/>
            <person name="Shea T."/>
            <person name="Shenoy N."/>
            <person name="Sisk P."/>
            <person name="Stolte C."/>
            <person name="Sykes S."/>
            <person name="Walk T."/>
            <person name="White J."/>
            <person name="Yandava C."/>
            <person name="Haas B."/>
            <person name="Nusbaum C."/>
            <person name="Birren B."/>
        </authorList>
    </citation>
    <scope>NUCLEOTIDE SEQUENCE</scope>
    <source>
        <strain evidence="5">R3-111a-1</strain>
    </source>
</reference>
<sequence>MFLSGASVAAAFLFLLPLATLAQQIPVTGIQGGGDGTPLPARKNIKDLQRNGGPEWDLFILGLTALQDEKETNELSYFQLMGIHGRPYIPWNGVERVAGGGYGGFCPHNSVQFASWHRPFLAIYEQAIHTHVVRIAGEYKGQSAPVYAAAARRVRIPYWDWAAGGSGDSARLPEAVTAREVTVTTPSGRASVRNPLYSYRFQRRPDESGMPNDTLGARFGETKRGPTANGTDDFGAVNAQLEAHAGTLARQVYNVFTQTTTFAQMSTEQVPGSSFESPHNSIHNMAGAGGHLQFLDWSAFDPAFALHHCNVDRLVALWQAVNPDGAVLNGSAWSSGQFATPAGQVTADSPLRPFFASNRSGHFHTGRSVADVASFGYTYPELLPPPAPQRQEEQQLSRADLRRLVMQRINDLYGAGVGAGQSLGKRDAATVAARRDYELQIRAERDRLDLPAQIGVFVRGRLAGHVSLLGMPRTGVSFSVLPLDGVLTELGLVDNRTEAAVLPLLRDEVRLEVRKCDGTDISAASTPGLQLEVQSRAYTPGARKFDFPTFGAVSKVAIHPIAPRP</sequence>
<dbReference type="GeneID" id="20347393"/>
<feature type="signal peptide" evidence="3">
    <location>
        <begin position="1"/>
        <end position="22"/>
    </location>
</feature>
<dbReference type="PANTHER" id="PTHR11474">
    <property type="entry name" value="TYROSINASE FAMILY MEMBER"/>
    <property type="match status" value="1"/>
</dbReference>
<evidence type="ECO:0000256" key="2">
    <source>
        <dbReference type="SAM" id="MobiDB-lite"/>
    </source>
</evidence>
<reference evidence="6" key="5">
    <citation type="submission" date="2018-04" db="UniProtKB">
        <authorList>
            <consortium name="EnsemblFungi"/>
        </authorList>
    </citation>
    <scope>IDENTIFICATION</scope>
    <source>
        <strain evidence="6">R3-111a-1</strain>
    </source>
</reference>
<feature type="chain" id="PRO_5015094744" description="Tyrosinase copper-binding domain-containing protein" evidence="3">
    <location>
        <begin position="23"/>
        <end position="565"/>
    </location>
</feature>
<evidence type="ECO:0000313" key="5">
    <source>
        <dbReference type="EMBL" id="EJT77021.1"/>
    </source>
</evidence>
<dbReference type="EMBL" id="GL385397">
    <property type="protein sequence ID" value="EJT77021.1"/>
    <property type="molecule type" value="Genomic_DNA"/>
</dbReference>
<dbReference type="SUPFAM" id="SSF48056">
    <property type="entry name" value="Di-copper centre-containing domain"/>
    <property type="match status" value="1"/>
</dbReference>
<proteinExistence type="predicted"/>
<dbReference type="OrthoDB" id="6132182at2759"/>
<feature type="domain" description="Tyrosinase copper-binding" evidence="4">
    <location>
        <begin position="75"/>
        <end position="320"/>
    </location>
</feature>
<evidence type="ECO:0000256" key="1">
    <source>
        <dbReference type="ARBA" id="ARBA00022723"/>
    </source>
</evidence>
<gene>
    <name evidence="6" type="primary">20347393</name>
    <name evidence="5" type="ORF">GGTG_06935</name>
</gene>
<organism evidence="5">
    <name type="scientific">Gaeumannomyces tritici (strain R3-111a-1)</name>
    <name type="common">Wheat and barley take-all root rot fungus</name>
    <name type="synonym">Gaeumannomyces graminis var. tritici</name>
    <dbReference type="NCBI Taxonomy" id="644352"/>
    <lineage>
        <taxon>Eukaryota</taxon>
        <taxon>Fungi</taxon>
        <taxon>Dikarya</taxon>
        <taxon>Ascomycota</taxon>
        <taxon>Pezizomycotina</taxon>
        <taxon>Sordariomycetes</taxon>
        <taxon>Sordariomycetidae</taxon>
        <taxon>Magnaporthales</taxon>
        <taxon>Magnaporthaceae</taxon>
        <taxon>Gaeumannomyces</taxon>
    </lineage>
</organism>
<keyword evidence="1" id="KW-0479">Metal-binding</keyword>
<reference evidence="7" key="1">
    <citation type="submission" date="2010-07" db="EMBL/GenBank/DDBJ databases">
        <title>The genome sequence of Gaeumannomyces graminis var. tritici strain R3-111a-1.</title>
        <authorList>
            <consortium name="The Broad Institute Genome Sequencing Platform"/>
            <person name="Ma L.-J."/>
            <person name="Dead R."/>
            <person name="Young S."/>
            <person name="Zeng Q."/>
            <person name="Koehrsen M."/>
            <person name="Alvarado L."/>
            <person name="Berlin A."/>
            <person name="Chapman S.B."/>
            <person name="Chen Z."/>
            <person name="Freedman E."/>
            <person name="Gellesch M."/>
            <person name="Goldberg J."/>
            <person name="Griggs A."/>
            <person name="Gujja S."/>
            <person name="Heilman E.R."/>
            <person name="Heiman D."/>
            <person name="Hepburn T."/>
            <person name="Howarth C."/>
            <person name="Jen D."/>
            <person name="Larson L."/>
            <person name="Mehta T."/>
            <person name="Neiman D."/>
            <person name="Pearson M."/>
            <person name="Roberts A."/>
            <person name="Saif S."/>
            <person name="Shea T."/>
            <person name="Shenoy N."/>
            <person name="Sisk P."/>
            <person name="Stolte C."/>
            <person name="Sykes S."/>
            <person name="Walk T."/>
            <person name="White J."/>
            <person name="Yandava C."/>
            <person name="Haas B."/>
            <person name="Nusbaum C."/>
            <person name="Birren B."/>
        </authorList>
    </citation>
    <scope>NUCLEOTIDE SEQUENCE [LARGE SCALE GENOMIC DNA]</scope>
    <source>
        <strain evidence="7">R3-111a-1</strain>
    </source>
</reference>
<evidence type="ECO:0000313" key="7">
    <source>
        <dbReference type="Proteomes" id="UP000006039"/>
    </source>
</evidence>
<dbReference type="HOGENOM" id="CLU_013691_2_0_1"/>
<dbReference type="EnsemblFungi" id="EJT77021">
    <property type="protein sequence ID" value="EJT77021"/>
    <property type="gene ID" value="GGTG_06935"/>
</dbReference>
<feature type="region of interest" description="Disordered" evidence="2">
    <location>
        <begin position="202"/>
        <end position="229"/>
    </location>
</feature>
<reference evidence="5" key="3">
    <citation type="submission" date="2010-09" db="EMBL/GenBank/DDBJ databases">
        <title>Annotation of Gaeumannomyces graminis var. tritici R3-111a-1.</title>
        <authorList>
            <consortium name="The Broad Institute Genome Sequencing Platform"/>
            <person name="Ma L.-J."/>
            <person name="Dead R."/>
            <person name="Young S.K."/>
            <person name="Zeng Q."/>
            <person name="Gargeya S."/>
            <person name="Fitzgerald M."/>
            <person name="Haas B."/>
            <person name="Abouelleil A."/>
            <person name="Alvarado L."/>
            <person name="Arachchi H.M."/>
            <person name="Berlin A."/>
            <person name="Brown A."/>
            <person name="Chapman S.B."/>
            <person name="Chen Z."/>
            <person name="Dunbar C."/>
            <person name="Freedman E."/>
            <person name="Gearin G."/>
            <person name="Gellesch M."/>
            <person name="Goldberg J."/>
            <person name="Griggs A."/>
            <person name="Gujja S."/>
            <person name="Heiman D."/>
            <person name="Howarth C."/>
            <person name="Larson L."/>
            <person name="Lui A."/>
            <person name="MacDonald P.J.P."/>
            <person name="Mehta T."/>
            <person name="Montmayeur A."/>
            <person name="Murphy C."/>
            <person name="Neiman D."/>
            <person name="Pearson M."/>
            <person name="Priest M."/>
            <person name="Roberts A."/>
            <person name="Saif S."/>
            <person name="Shea T."/>
            <person name="Shenoy N."/>
            <person name="Sisk P."/>
            <person name="Stolte C."/>
            <person name="Sykes S."/>
            <person name="Yandava C."/>
            <person name="Wortman J."/>
            <person name="Nusbaum C."/>
            <person name="Birren B."/>
        </authorList>
    </citation>
    <scope>NUCLEOTIDE SEQUENCE</scope>
    <source>
        <strain evidence="5">R3-111a-1</strain>
    </source>
</reference>
<dbReference type="STRING" id="644352.J3P088"/>
<keyword evidence="3" id="KW-0732">Signal</keyword>
<evidence type="ECO:0000259" key="4">
    <source>
        <dbReference type="Pfam" id="PF00264"/>
    </source>
</evidence>
<evidence type="ECO:0000256" key="3">
    <source>
        <dbReference type="SAM" id="SignalP"/>
    </source>
</evidence>
<dbReference type="VEuPathDB" id="FungiDB:GGTG_06935"/>
<dbReference type="InterPro" id="IPR050316">
    <property type="entry name" value="Tyrosinase/Hemocyanin"/>
</dbReference>